<protein>
    <submittedName>
        <fullName evidence="2">Uncharacterized protein</fullName>
    </submittedName>
</protein>
<dbReference type="SUPFAM" id="SSF54236">
    <property type="entry name" value="Ubiquitin-like"/>
    <property type="match status" value="1"/>
</dbReference>
<evidence type="ECO:0000313" key="3">
    <source>
        <dbReference type="Proteomes" id="UP000313359"/>
    </source>
</evidence>
<sequence>MSSTTRPKPRPRPRARAPATASLNIDATSSSSPAPSSATQIQATPALATIEDEDALFLRNRTRTPQTWKQLSRMTEVKETRKRKSSASDSSDEENRDSPRARNRKKRSQPKRKNDALPDWTKKTPKEIVISSDSDSDDDIILESKPRKATKNGDEESSPRSKTKRARSRSITPPPALPQFAIQRAQAAVEQLVGSGPRAVTPTYDADESMDNIALDPELASIAQRVRSEALRGDTPEVDMGGPEEVKLKVVWKPHPQDPDGREDSWGITQKRHTNFSLLFDEIADLAGVRVENMVICYEGKRVFAFSNPHSIGIWAEAELEACDKSTYEYLKEHKRFRSPSVAPFLPHGLDGSRRSPSRARSPSLEMLSESDEGPAPSSPAPQGDNSNTFHLTIRSERTKDKDITLVVRPTTKCGAIVRAFLKKAGLDTEYPADGAPAKGRGRGKAVAKVPVLSVDGDRMDPETEIGEADLEDGDQVEVVGL</sequence>
<dbReference type="STRING" id="1328759.A0A5C2SH88"/>
<dbReference type="EMBL" id="ML122258">
    <property type="protein sequence ID" value="RPD62637.1"/>
    <property type="molecule type" value="Genomic_DNA"/>
</dbReference>
<organism evidence="2 3">
    <name type="scientific">Lentinus tigrinus ALCF2SS1-6</name>
    <dbReference type="NCBI Taxonomy" id="1328759"/>
    <lineage>
        <taxon>Eukaryota</taxon>
        <taxon>Fungi</taxon>
        <taxon>Dikarya</taxon>
        <taxon>Basidiomycota</taxon>
        <taxon>Agaricomycotina</taxon>
        <taxon>Agaricomycetes</taxon>
        <taxon>Polyporales</taxon>
        <taxon>Polyporaceae</taxon>
        <taxon>Lentinus</taxon>
    </lineage>
</organism>
<keyword evidence="3" id="KW-1185">Reference proteome</keyword>
<dbReference type="Proteomes" id="UP000313359">
    <property type="component" value="Unassembled WGS sequence"/>
</dbReference>
<dbReference type="AlphaFoldDB" id="A0A5C2SH88"/>
<feature type="region of interest" description="Disordered" evidence="1">
    <location>
        <begin position="342"/>
        <end position="389"/>
    </location>
</feature>
<feature type="compositionally biased region" description="Low complexity" evidence="1">
    <location>
        <begin position="16"/>
        <end position="39"/>
    </location>
</feature>
<feature type="compositionally biased region" description="Basic and acidic residues" evidence="1">
    <location>
        <begin position="112"/>
        <end position="126"/>
    </location>
</feature>
<evidence type="ECO:0000313" key="2">
    <source>
        <dbReference type="EMBL" id="RPD62637.1"/>
    </source>
</evidence>
<name>A0A5C2SH88_9APHY</name>
<feature type="region of interest" description="Disordered" evidence="1">
    <location>
        <begin position="1"/>
        <end position="177"/>
    </location>
</feature>
<proteinExistence type="predicted"/>
<feature type="compositionally biased region" description="Basic residues" evidence="1">
    <location>
        <begin position="101"/>
        <end position="111"/>
    </location>
</feature>
<feature type="compositionally biased region" description="Acidic residues" evidence="1">
    <location>
        <begin position="463"/>
        <end position="476"/>
    </location>
</feature>
<feature type="compositionally biased region" description="Basic and acidic residues" evidence="1">
    <location>
        <begin position="142"/>
        <end position="159"/>
    </location>
</feature>
<feature type="compositionally biased region" description="Polar residues" evidence="1">
    <location>
        <begin position="63"/>
        <end position="73"/>
    </location>
</feature>
<dbReference type="Gene3D" id="3.10.20.90">
    <property type="entry name" value="Phosphatidylinositol 3-kinase Catalytic Subunit, Chain A, domain 1"/>
    <property type="match status" value="2"/>
</dbReference>
<accession>A0A5C2SH88</accession>
<dbReference type="OrthoDB" id="3365399at2759"/>
<feature type="region of interest" description="Disordered" evidence="1">
    <location>
        <begin position="455"/>
        <end position="482"/>
    </location>
</feature>
<dbReference type="InterPro" id="IPR029071">
    <property type="entry name" value="Ubiquitin-like_domsf"/>
</dbReference>
<reference evidence="2" key="1">
    <citation type="journal article" date="2018" name="Genome Biol. Evol.">
        <title>Genomics and development of Lentinus tigrinus, a white-rot wood-decaying mushroom with dimorphic fruiting bodies.</title>
        <authorList>
            <person name="Wu B."/>
            <person name="Xu Z."/>
            <person name="Knudson A."/>
            <person name="Carlson A."/>
            <person name="Chen N."/>
            <person name="Kovaka S."/>
            <person name="LaButti K."/>
            <person name="Lipzen A."/>
            <person name="Pennachio C."/>
            <person name="Riley R."/>
            <person name="Schakwitz W."/>
            <person name="Umezawa K."/>
            <person name="Ohm R.A."/>
            <person name="Grigoriev I.V."/>
            <person name="Nagy L.G."/>
            <person name="Gibbons J."/>
            <person name="Hibbett D."/>
        </authorList>
    </citation>
    <scope>NUCLEOTIDE SEQUENCE [LARGE SCALE GENOMIC DNA]</scope>
    <source>
        <strain evidence="2">ALCF2SS1-6</strain>
    </source>
</reference>
<evidence type="ECO:0000256" key="1">
    <source>
        <dbReference type="SAM" id="MobiDB-lite"/>
    </source>
</evidence>
<gene>
    <name evidence="2" type="ORF">L227DRAFT_573183</name>
</gene>